<dbReference type="InterPro" id="IPR013083">
    <property type="entry name" value="Znf_RING/FYVE/PHD"/>
</dbReference>
<evidence type="ECO:0000256" key="5">
    <source>
        <dbReference type="ARBA" id="ARBA00022833"/>
    </source>
</evidence>
<dbReference type="PANTHER" id="PTHR10333">
    <property type="entry name" value="INHIBITOR OF GROWTH PROTEIN"/>
    <property type="match status" value="1"/>
</dbReference>
<keyword evidence="3 7" id="KW-0479">Metal-binding</keyword>
<protein>
    <submittedName>
        <fullName evidence="11">Putative phd-finger domain-containing protein</fullName>
    </submittedName>
</protein>
<feature type="compositionally biased region" description="Basic and acidic residues" evidence="8">
    <location>
        <begin position="9"/>
        <end position="22"/>
    </location>
</feature>
<dbReference type="SUPFAM" id="SSF57903">
    <property type="entry name" value="FYVE/PHD zinc finger"/>
    <property type="match status" value="1"/>
</dbReference>
<dbReference type="GO" id="GO:0008270">
    <property type="term" value="F:zinc ion binding"/>
    <property type="evidence" value="ECO:0007669"/>
    <property type="project" value="UniProtKB-KW"/>
</dbReference>
<feature type="binding site" evidence="7">
    <location>
        <position position="811"/>
    </location>
    <ligand>
        <name>Zn(2+)</name>
        <dbReference type="ChEBI" id="CHEBI:29105"/>
        <label>2</label>
    </ligand>
</feature>
<comment type="caution">
    <text evidence="11">The sequence shown here is derived from an EMBL/GenBank/DDBJ whole genome shotgun (WGS) entry which is preliminary data.</text>
</comment>
<feature type="domain" description="Inhibitor of growth protein N-terminal histone-binding" evidence="10">
    <location>
        <begin position="51"/>
        <end position="154"/>
    </location>
</feature>
<feature type="binding site" evidence="7">
    <location>
        <position position="798"/>
    </location>
    <ligand>
        <name>Zn(2+)</name>
        <dbReference type="ChEBI" id="CHEBI:29105"/>
        <label>1</label>
    </ligand>
</feature>
<feature type="binding site" evidence="7">
    <location>
        <position position="816"/>
    </location>
    <ligand>
        <name>Zn(2+)</name>
        <dbReference type="ChEBI" id="CHEBI:29105"/>
        <label>2</label>
    </ligand>
</feature>
<dbReference type="InterPro" id="IPR001965">
    <property type="entry name" value="Znf_PHD"/>
</dbReference>
<dbReference type="InterPro" id="IPR019786">
    <property type="entry name" value="Zinc_finger_PHD-type_CS"/>
</dbReference>
<dbReference type="Gene3D" id="3.30.40.10">
    <property type="entry name" value="Zinc/RING finger domain, C3HC4 (zinc finger)"/>
    <property type="match status" value="1"/>
</dbReference>
<organism evidence="11 12">
    <name type="scientific">Golovinomyces cichoracearum</name>
    <dbReference type="NCBI Taxonomy" id="62708"/>
    <lineage>
        <taxon>Eukaryota</taxon>
        <taxon>Fungi</taxon>
        <taxon>Dikarya</taxon>
        <taxon>Ascomycota</taxon>
        <taxon>Pezizomycotina</taxon>
        <taxon>Leotiomycetes</taxon>
        <taxon>Erysiphales</taxon>
        <taxon>Erysiphaceae</taxon>
        <taxon>Golovinomyces</taxon>
    </lineage>
</organism>
<feature type="binding site" evidence="7">
    <location>
        <position position="800"/>
    </location>
    <ligand>
        <name>Zn(2+)</name>
        <dbReference type="ChEBI" id="CHEBI:29105"/>
        <label>1</label>
    </ligand>
</feature>
<feature type="compositionally biased region" description="Basic residues" evidence="8">
    <location>
        <begin position="257"/>
        <end position="276"/>
    </location>
</feature>
<feature type="compositionally biased region" description="Polar residues" evidence="8">
    <location>
        <begin position="732"/>
        <end position="742"/>
    </location>
</feature>
<evidence type="ECO:0000313" key="11">
    <source>
        <dbReference type="EMBL" id="RKF71721.1"/>
    </source>
</evidence>
<feature type="compositionally biased region" description="Basic residues" evidence="8">
    <location>
        <begin position="750"/>
        <end position="762"/>
    </location>
</feature>
<dbReference type="AlphaFoldDB" id="A0A420IB18"/>
<dbReference type="SMART" id="SM01408">
    <property type="entry name" value="ING"/>
    <property type="match status" value="1"/>
</dbReference>
<gene>
    <name evidence="11" type="ORF">GcM1_250140</name>
</gene>
<dbReference type="Gene3D" id="6.10.140.1740">
    <property type="match status" value="1"/>
</dbReference>
<keyword evidence="5 7" id="KW-0862">Zinc</keyword>
<evidence type="ECO:0000256" key="7">
    <source>
        <dbReference type="PIRSR" id="PIRSR628651-51"/>
    </source>
</evidence>
<dbReference type="PROSITE" id="PS01359">
    <property type="entry name" value="ZF_PHD_1"/>
    <property type="match status" value="1"/>
</dbReference>
<evidence type="ECO:0000256" key="8">
    <source>
        <dbReference type="SAM" id="MobiDB-lite"/>
    </source>
</evidence>
<evidence type="ECO:0000259" key="9">
    <source>
        <dbReference type="SMART" id="SM00249"/>
    </source>
</evidence>
<feature type="region of interest" description="Disordered" evidence="8">
    <location>
        <begin position="636"/>
        <end position="662"/>
    </location>
</feature>
<evidence type="ECO:0000313" key="12">
    <source>
        <dbReference type="Proteomes" id="UP000285326"/>
    </source>
</evidence>
<evidence type="ECO:0000256" key="3">
    <source>
        <dbReference type="ARBA" id="ARBA00022723"/>
    </source>
</evidence>
<feature type="binding site" evidence="7">
    <location>
        <position position="825"/>
    </location>
    <ligand>
        <name>Zn(2+)</name>
        <dbReference type="ChEBI" id="CHEBI:29105"/>
        <label>1</label>
    </ligand>
</feature>
<feature type="binding site" evidence="7">
    <location>
        <position position="840"/>
    </location>
    <ligand>
        <name>Zn(2+)</name>
        <dbReference type="ChEBI" id="CHEBI:29105"/>
        <label>2</label>
    </ligand>
</feature>
<evidence type="ECO:0000259" key="10">
    <source>
        <dbReference type="SMART" id="SM01408"/>
    </source>
</evidence>
<dbReference type="InterPro" id="IPR024610">
    <property type="entry name" value="ING_N_histone-binding"/>
</dbReference>
<comment type="similarity">
    <text evidence="2">Belongs to the ING family.</text>
</comment>
<feature type="binding site" evidence="7">
    <location>
        <position position="822"/>
    </location>
    <ligand>
        <name>Zn(2+)</name>
        <dbReference type="ChEBI" id="CHEBI:29105"/>
        <label>1</label>
    </ligand>
</feature>
<evidence type="ECO:0000256" key="4">
    <source>
        <dbReference type="ARBA" id="ARBA00022771"/>
    </source>
</evidence>
<feature type="region of interest" description="Disordered" evidence="8">
    <location>
        <begin position="185"/>
        <end position="205"/>
    </location>
</feature>
<evidence type="ECO:0000256" key="6">
    <source>
        <dbReference type="ARBA" id="ARBA00023242"/>
    </source>
</evidence>
<evidence type="ECO:0000256" key="2">
    <source>
        <dbReference type="ARBA" id="ARBA00010210"/>
    </source>
</evidence>
<proteinExistence type="inferred from homology"/>
<feature type="domain" description="Zinc finger PHD-type" evidence="9">
    <location>
        <begin position="797"/>
        <end position="844"/>
    </location>
</feature>
<dbReference type="GO" id="GO:0000123">
    <property type="term" value="C:histone acetyltransferase complex"/>
    <property type="evidence" value="ECO:0007669"/>
    <property type="project" value="TreeGrafter"/>
</dbReference>
<keyword evidence="4" id="KW-0863">Zinc-finger</keyword>
<dbReference type="GO" id="GO:0004402">
    <property type="term" value="F:histone acetyltransferase activity"/>
    <property type="evidence" value="ECO:0007669"/>
    <property type="project" value="TreeGrafter"/>
</dbReference>
<dbReference type="GO" id="GO:0006355">
    <property type="term" value="P:regulation of DNA-templated transcription"/>
    <property type="evidence" value="ECO:0007669"/>
    <property type="project" value="TreeGrafter"/>
</dbReference>
<name>A0A420IB18_9PEZI</name>
<sequence>MSPSPKLNVKTEPEPLRSTERLDKDMQTGLNLNLYNMERLEYPVDPDAQATVTDFLDFTEYLPSDIVRSLTLVGNLDQTYCSASANIHDLTAKYAALPSFPVELREDPTKLRVKISESLEEAFNARTVAHAEAMHMADRVEQHYIRIKSILKKLQEMSDNYPSPQEMSPKLQKPKATQIAANRTPFLSLRTDNRRTRESRAHKQRNLRITVPGEVLAPYEVDYPSFDEDYDSNDSENSNAPSITTSFSHLGPPVPKPKLKITHKKEKKEKKKRKEKKEKIQRAPRAAGVMGTNVHSSVAGISTSNALAQLQPPSANAKPGDKELPWLQLNAWELAKLRKRMKKNAIWCPSDTMIERELKSLGRGLEAYRLSLKATQDTTDTSTVNETPQVNVEAVHKGDDISVDAGYTEGVTGVEATRSNETQISCSNIKLNEVKTQKVEKKVDPPIDIVKEAPLQRLVTSEIIALRCDKNQAIDPATTSEKILHADHELIEEKVQDEDKSANKVEEVKKVLSRTPKIVFNKRKREEKLKTEEEVPRVPLVEPTNRSKLELESIKKAIPPQKKSRIESVFSTPSIVGAEKKSPVVTLNQDVLKSPKSEASSSMKPQELPLKSPIITAISPKKSSFPDVPLVNELSKQNKKDVKTSETAANSRPRRISSLPIPVTPVHPNIDVEPVPQPTVSRIYKTGIEGVAVTATATIDRPRRTSIARNTPAPTDPHVQSRCRKRPAPGVATSNSSGSTTVRVVGKRSAATRKKPGPKKDKKNGNEAGGRSSSLAPEIFDEIDDEGNLIDPDEPRYCHCNRVSFGVMIGCEGLNCETEWFHLECVGLHEAPARTTKWYCLSCRVALGIGDKGEVNSRGIKK</sequence>
<feature type="region of interest" description="Disordered" evidence="8">
    <location>
        <begin position="696"/>
        <end position="777"/>
    </location>
</feature>
<feature type="binding site" evidence="7">
    <location>
        <position position="843"/>
    </location>
    <ligand>
        <name>Zn(2+)</name>
        <dbReference type="ChEBI" id="CHEBI:29105"/>
        <label>2</label>
    </ligand>
</feature>
<dbReference type="PANTHER" id="PTHR10333:SF94">
    <property type="entry name" value="FINGER DOMAIN PROTEIN, PUTATIVE (AFU_ORTHOLOGUE AFUA_3G11940)-RELATED"/>
    <property type="match status" value="1"/>
</dbReference>
<feature type="region of interest" description="Disordered" evidence="8">
    <location>
        <begin position="226"/>
        <end position="289"/>
    </location>
</feature>
<dbReference type="CDD" id="cd15505">
    <property type="entry name" value="PHD_ING"/>
    <property type="match status" value="1"/>
</dbReference>
<dbReference type="GO" id="GO:0005634">
    <property type="term" value="C:nucleus"/>
    <property type="evidence" value="ECO:0007669"/>
    <property type="project" value="UniProtKB-SubCell"/>
</dbReference>
<keyword evidence="6" id="KW-0539">Nucleus</keyword>
<feature type="region of interest" description="Disordered" evidence="8">
    <location>
        <begin position="1"/>
        <end position="22"/>
    </location>
</feature>
<accession>A0A420IB18</accession>
<reference evidence="11 12" key="1">
    <citation type="journal article" date="2018" name="BMC Genomics">
        <title>Comparative genome analyses reveal sequence features reflecting distinct modes of host-adaptation between dicot and monocot powdery mildew.</title>
        <authorList>
            <person name="Wu Y."/>
            <person name="Ma X."/>
            <person name="Pan Z."/>
            <person name="Kale S.D."/>
            <person name="Song Y."/>
            <person name="King H."/>
            <person name="Zhang Q."/>
            <person name="Presley C."/>
            <person name="Deng X."/>
            <person name="Wei C.I."/>
            <person name="Xiao S."/>
        </authorList>
    </citation>
    <scope>NUCLEOTIDE SEQUENCE [LARGE SCALE GENOMIC DNA]</scope>
    <source>
        <strain evidence="11">UMSG1</strain>
    </source>
</reference>
<dbReference type="Proteomes" id="UP000285326">
    <property type="component" value="Unassembled WGS sequence"/>
</dbReference>
<evidence type="ECO:0000256" key="1">
    <source>
        <dbReference type="ARBA" id="ARBA00004123"/>
    </source>
</evidence>
<feature type="compositionally biased region" description="Basic and acidic residues" evidence="8">
    <location>
        <begin position="191"/>
        <end position="201"/>
    </location>
</feature>
<feature type="region of interest" description="Disordered" evidence="8">
    <location>
        <begin position="159"/>
        <end position="178"/>
    </location>
</feature>
<dbReference type="InterPro" id="IPR011011">
    <property type="entry name" value="Znf_FYVE_PHD"/>
</dbReference>
<comment type="subcellular location">
    <subcellularLocation>
        <location evidence="1">Nucleus</location>
    </subcellularLocation>
</comment>
<dbReference type="InterPro" id="IPR028651">
    <property type="entry name" value="ING_fam"/>
</dbReference>
<dbReference type="SMART" id="SM00249">
    <property type="entry name" value="PHD"/>
    <property type="match status" value="1"/>
</dbReference>
<dbReference type="EMBL" id="MCBS01025039">
    <property type="protein sequence ID" value="RKF71721.1"/>
    <property type="molecule type" value="Genomic_DNA"/>
</dbReference>